<dbReference type="OrthoDB" id="2135488at2759"/>
<evidence type="ECO:0000313" key="3">
    <source>
        <dbReference type="EnsemblMetazoa" id="XP_014242077.1"/>
    </source>
</evidence>
<proteinExistence type="predicted"/>
<feature type="domain" description="HDAg" evidence="2">
    <location>
        <begin position="89"/>
        <end position="259"/>
    </location>
</feature>
<evidence type="ECO:0000313" key="4">
    <source>
        <dbReference type="Proteomes" id="UP000494040"/>
    </source>
</evidence>
<dbReference type="Proteomes" id="UP000494040">
    <property type="component" value="Unassembled WGS sequence"/>
</dbReference>
<accession>A0A8I6RF70</accession>
<dbReference type="RefSeq" id="XP_014242077.1">
    <property type="nucleotide sequence ID" value="XM_014386591.2"/>
</dbReference>
<dbReference type="OMA" id="PLECHYL"/>
<dbReference type="CTD" id="42520"/>
<feature type="compositionally biased region" description="Low complexity" evidence="1">
    <location>
        <begin position="237"/>
        <end position="246"/>
    </location>
</feature>
<name>A0A8I6RF70_CIMLE</name>
<dbReference type="PROSITE" id="PS51838">
    <property type="entry name" value="HDAG"/>
    <property type="match status" value="1"/>
</dbReference>
<organism evidence="3 4">
    <name type="scientific">Cimex lectularius</name>
    <name type="common">Bed bug</name>
    <name type="synonym">Acanthia lectularia</name>
    <dbReference type="NCBI Taxonomy" id="79782"/>
    <lineage>
        <taxon>Eukaryota</taxon>
        <taxon>Metazoa</taxon>
        <taxon>Ecdysozoa</taxon>
        <taxon>Arthropoda</taxon>
        <taxon>Hexapoda</taxon>
        <taxon>Insecta</taxon>
        <taxon>Pterygota</taxon>
        <taxon>Neoptera</taxon>
        <taxon>Paraneoptera</taxon>
        <taxon>Hemiptera</taxon>
        <taxon>Heteroptera</taxon>
        <taxon>Panheteroptera</taxon>
        <taxon>Cimicomorpha</taxon>
        <taxon>Cimicidae</taxon>
        <taxon>Cimex</taxon>
    </lineage>
</organism>
<dbReference type="KEGG" id="clec:106662478"/>
<feature type="compositionally biased region" description="Pro residues" evidence="1">
    <location>
        <begin position="304"/>
        <end position="319"/>
    </location>
</feature>
<dbReference type="GeneID" id="106662478"/>
<dbReference type="EnsemblMetazoa" id="XM_014386591.2">
    <property type="protein sequence ID" value="XP_014242077.1"/>
    <property type="gene ID" value="LOC106662478"/>
</dbReference>
<sequence length="485" mass="54020">MATVRDSDISLWLHNKLGTSNDSWTSGSICSQLNNEVLRNIKDCFPDLQTQVKLKLLLSFFHIPRRNVEEWKVELEEIVEVAQVDSEQWVSMLAEMMSTLPSTGSLNTVIAENDQNKRIFSDLVNDLRKLVRKHNEVNLLPLECHYLNKSALNNLVGQLPQPTKHFTLKRKPKSAALRAELMQKSHDAASNLKKSQAPTVPVRSRGMPRKMTDTTPLKGIPSRVPSGGFQSGLSNNSLMSRPSLPRNPLPRKDGGIKLLDINEQPLAHAQAKKRKRLQEQEELQAKKTQAEPTTPTPDYALGLVPPPSVAPPTPIPESPAPSYAPSTASSGVSTLLQASAISNNTIISSPPTPIVPIVNKTDVQPAEPVVERPMPPTIRTQTLTISEDKKYELTRDQVSKAQKLFCTANKVTRPEKSLILGFIAGSRDNPCPQLGDVITIKLSEYQEMVKQDSKEVPKIVETHFQMNYINGEWNLINRYRDIDPL</sequence>
<dbReference type="AlphaFoldDB" id="A0A8I6RF70"/>
<protein>
    <recommendedName>
        <fullName evidence="2">HDAg domain-containing protein</fullName>
    </recommendedName>
</protein>
<keyword evidence="4" id="KW-1185">Reference proteome</keyword>
<reference evidence="3" key="1">
    <citation type="submission" date="2022-01" db="UniProtKB">
        <authorList>
            <consortium name="EnsemblMetazoa"/>
        </authorList>
    </citation>
    <scope>IDENTIFICATION</scope>
</reference>
<dbReference type="Pfam" id="PF23553">
    <property type="entry name" value="NELF-A_N"/>
    <property type="match status" value="1"/>
</dbReference>
<feature type="region of interest" description="Disordered" evidence="1">
    <location>
        <begin position="183"/>
        <end position="329"/>
    </location>
</feature>
<dbReference type="PANTHER" id="PTHR13328:SF4">
    <property type="entry name" value="NEGATIVE ELONGATION FACTOR A"/>
    <property type="match status" value="1"/>
</dbReference>
<feature type="compositionally biased region" description="Low complexity" evidence="1">
    <location>
        <begin position="320"/>
        <end position="329"/>
    </location>
</feature>
<dbReference type="GO" id="GO:0034244">
    <property type="term" value="P:negative regulation of transcription elongation by RNA polymerase II"/>
    <property type="evidence" value="ECO:0007669"/>
    <property type="project" value="TreeGrafter"/>
</dbReference>
<dbReference type="GO" id="GO:0032021">
    <property type="term" value="C:NELF complex"/>
    <property type="evidence" value="ECO:0007669"/>
    <property type="project" value="TreeGrafter"/>
</dbReference>
<dbReference type="InterPro" id="IPR052828">
    <property type="entry name" value="NELF-A_domain"/>
</dbReference>
<evidence type="ECO:0000256" key="1">
    <source>
        <dbReference type="SAM" id="MobiDB-lite"/>
    </source>
</evidence>
<dbReference type="InterPro" id="IPR056557">
    <property type="entry name" value="NELF-A_N"/>
</dbReference>
<dbReference type="InterPro" id="IPR037517">
    <property type="entry name" value="HDAG_dom"/>
</dbReference>
<dbReference type="PANTHER" id="PTHR13328">
    <property type="entry name" value="NEGATIVE ELONGATION FACTOR A NELF-A"/>
    <property type="match status" value="1"/>
</dbReference>
<feature type="compositionally biased region" description="Basic and acidic residues" evidence="1">
    <location>
        <begin position="277"/>
        <end position="289"/>
    </location>
</feature>
<evidence type="ECO:0000259" key="2">
    <source>
        <dbReference type="PROSITE" id="PS51838"/>
    </source>
</evidence>